<evidence type="ECO:0000256" key="2">
    <source>
        <dbReference type="ARBA" id="ARBA00022679"/>
    </source>
</evidence>
<protein>
    <submittedName>
        <fullName evidence="3">Benzyl alcohol O-benzoyltransferase-like</fullName>
    </submittedName>
</protein>
<gene>
    <name evidence="3" type="ORF">C2845_PM18G05350</name>
</gene>
<keyword evidence="2" id="KW-0808">Transferase</keyword>
<comment type="similarity">
    <text evidence="1">Belongs to the plant acyltransferase family.</text>
</comment>
<dbReference type="InterPro" id="IPR050898">
    <property type="entry name" value="Plant_acyltransferase"/>
</dbReference>
<dbReference type="STRING" id="4540.A0A3L6PJA8"/>
<dbReference type="PANTHER" id="PTHR31147:SF66">
    <property type="entry name" value="OS05G0315700 PROTEIN"/>
    <property type="match status" value="1"/>
</dbReference>
<evidence type="ECO:0000313" key="3">
    <source>
        <dbReference type="EMBL" id="RLM58891.1"/>
    </source>
</evidence>
<accession>A0A3L6PJA8</accession>
<evidence type="ECO:0000313" key="4">
    <source>
        <dbReference type="Proteomes" id="UP000275267"/>
    </source>
</evidence>
<reference evidence="4" key="1">
    <citation type="journal article" date="2019" name="Nat. Commun.">
        <title>The genome of broomcorn millet.</title>
        <authorList>
            <person name="Zou C."/>
            <person name="Miki D."/>
            <person name="Li D."/>
            <person name="Tang Q."/>
            <person name="Xiao L."/>
            <person name="Rajput S."/>
            <person name="Deng P."/>
            <person name="Jia W."/>
            <person name="Huang R."/>
            <person name="Zhang M."/>
            <person name="Sun Y."/>
            <person name="Hu J."/>
            <person name="Fu X."/>
            <person name="Schnable P.S."/>
            <person name="Li F."/>
            <person name="Zhang H."/>
            <person name="Feng B."/>
            <person name="Zhu X."/>
            <person name="Liu R."/>
            <person name="Schnable J.C."/>
            <person name="Zhu J.-K."/>
            <person name="Zhang H."/>
        </authorList>
    </citation>
    <scope>NUCLEOTIDE SEQUENCE [LARGE SCALE GENOMIC DNA]</scope>
</reference>
<dbReference type="Gene3D" id="3.30.559.10">
    <property type="entry name" value="Chloramphenicol acetyltransferase-like domain"/>
    <property type="match status" value="2"/>
</dbReference>
<dbReference type="OrthoDB" id="676287at2759"/>
<dbReference type="AlphaFoldDB" id="A0A3L6PJA8"/>
<dbReference type="EMBL" id="PQIB02000017">
    <property type="protein sequence ID" value="RLM58891.1"/>
    <property type="molecule type" value="Genomic_DNA"/>
</dbReference>
<sequence length="367" mass="40047">MADAQGLTQFLGAVAELARGAQAPSVLPVWKRELLEGRNQRQPALVHDKLDEVPGSDTDTKASSILLPLDNAALRLRSFFFGPREIAAIRAQLPPHLQKRATKFDTIAGCMWKFRTMALAPDPNEVMVLIVVVDAHGRERKTAADGIPMGYYGNAFALPVATSTAGEFCTNPLSYAVELVKKAKNQVDMEYMRSTADLIVLRRGQSPRITAGMYFLSDETKARFDDLDFGWGKPVYGGPAEAVGVPSVPWLASFLLASKNANGEDGIVVPICLPVPAMDRLVEEMSKLLRLSAEVTLLHQPHVFPVKRSRAPFRHPPPHEAATQGGYGSFGTVGCDRSPVRRELTCKFAVVTCCRAVPTNTVRSQSH</sequence>
<name>A0A3L6PJA8_PANMI</name>
<dbReference type="Proteomes" id="UP000275267">
    <property type="component" value="Unassembled WGS sequence"/>
</dbReference>
<evidence type="ECO:0000256" key="1">
    <source>
        <dbReference type="ARBA" id="ARBA00009861"/>
    </source>
</evidence>
<dbReference type="Pfam" id="PF02458">
    <property type="entry name" value="Transferase"/>
    <property type="match status" value="1"/>
</dbReference>
<keyword evidence="4" id="KW-1185">Reference proteome</keyword>
<dbReference type="PANTHER" id="PTHR31147">
    <property type="entry name" value="ACYL TRANSFERASE 4"/>
    <property type="match status" value="1"/>
</dbReference>
<proteinExistence type="inferred from homology"/>
<dbReference type="GO" id="GO:0016747">
    <property type="term" value="F:acyltransferase activity, transferring groups other than amino-acyl groups"/>
    <property type="evidence" value="ECO:0007669"/>
    <property type="project" value="UniProtKB-ARBA"/>
</dbReference>
<organism evidence="3 4">
    <name type="scientific">Panicum miliaceum</name>
    <name type="common">Proso millet</name>
    <name type="synonym">Broomcorn millet</name>
    <dbReference type="NCBI Taxonomy" id="4540"/>
    <lineage>
        <taxon>Eukaryota</taxon>
        <taxon>Viridiplantae</taxon>
        <taxon>Streptophyta</taxon>
        <taxon>Embryophyta</taxon>
        <taxon>Tracheophyta</taxon>
        <taxon>Spermatophyta</taxon>
        <taxon>Magnoliopsida</taxon>
        <taxon>Liliopsida</taxon>
        <taxon>Poales</taxon>
        <taxon>Poaceae</taxon>
        <taxon>PACMAD clade</taxon>
        <taxon>Panicoideae</taxon>
        <taxon>Panicodae</taxon>
        <taxon>Paniceae</taxon>
        <taxon>Panicinae</taxon>
        <taxon>Panicum</taxon>
        <taxon>Panicum sect. Panicum</taxon>
    </lineage>
</organism>
<comment type="caution">
    <text evidence="3">The sequence shown here is derived from an EMBL/GenBank/DDBJ whole genome shotgun (WGS) entry which is preliminary data.</text>
</comment>
<dbReference type="InterPro" id="IPR023213">
    <property type="entry name" value="CAT-like_dom_sf"/>
</dbReference>